<feature type="transmembrane region" description="Helical" evidence="6">
    <location>
        <begin position="150"/>
        <end position="170"/>
    </location>
</feature>
<dbReference type="OrthoDB" id="9815246at2"/>
<dbReference type="GO" id="GO:0043190">
    <property type="term" value="C:ATP-binding cassette (ABC) transporter complex"/>
    <property type="evidence" value="ECO:0007669"/>
    <property type="project" value="InterPro"/>
</dbReference>
<name>A0A433RQQ8_9BACL</name>
<evidence type="ECO:0000256" key="1">
    <source>
        <dbReference type="ARBA" id="ARBA00004651"/>
    </source>
</evidence>
<dbReference type="Proteomes" id="UP000288623">
    <property type="component" value="Unassembled WGS sequence"/>
</dbReference>
<dbReference type="InterPro" id="IPR052770">
    <property type="entry name" value="Cobalt_transport_CbiQ"/>
</dbReference>
<reference evidence="7 8" key="1">
    <citation type="submission" date="2014-11" db="EMBL/GenBank/DDBJ databases">
        <title>Genome sequence and analysis of novel Kurthia sp.</title>
        <authorList>
            <person name="Lawson J.N."/>
            <person name="Gonzalez J.E."/>
            <person name="Rinauldi L."/>
            <person name="Xuan Z."/>
            <person name="Firman A."/>
            <person name="Shaddox L."/>
            <person name="Trudeau A."/>
            <person name="Shah S."/>
            <person name="Reiman D."/>
        </authorList>
    </citation>
    <scope>NUCLEOTIDE SEQUENCE [LARGE SCALE GENOMIC DNA]</scope>
    <source>
        <strain evidence="7 8">3B1D</strain>
    </source>
</reference>
<dbReference type="Pfam" id="PF02361">
    <property type="entry name" value="CbiQ"/>
    <property type="match status" value="1"/>
</dbReference>
<dbReference type="InterPro" id="IPR012809">
    <property type="entry name" value="ECF_CbiQ"/>
</dbReference>
<feature type="transmembrane region" description="Helical" evidence="6">
    <location>
        <begin position="240"/>
        <end position="261"/>
    </location>
</feature>
<dbReference type="AlphaFoldDB" id="A0A433RQQ8"/>
<evidence type="ECO:0000256" key="2">
    <source>
        <dbReference type="ARBA" id="ARBA00022475"/>
    </source>
</evidence>
<feature type="transmembrane region" description="Helical" evidence="6">
    <location>
        <begin position="123"/>
        <end position="144"/>
    </location>
</feature>
<sequence length="262" mass="29856">MIPIDQYAYVNRLATVHPLEKMAFSFVFLLFAISTKDVLISLITFFVMSVFILIAAKIPLITYLKLLLLPGFFLLSSLAGILISFTTATHLPSHVADWTVFGVTIFIGTASIHTAYHLFFSVLASISCLYFLTLTTPITAITYAMRKLKFPIVFVDLCELTYRFIFVFLASMQRIYQAQQSRLGYQNKKRWIQSIGFLITSMFKDVFKRAHELNNAMQARCYDDTITDTLYGYSVCRRNWYGVAACLCGLFIIYFTLGGLLT</sequence>
<keyword evidence="2" id="KW-1003">Cell membrane</keyword>
<keyword evidence="3 6" id="KW-0812">Transmembrane</keyword>
<evidence type="ECO:0000313" key="7">
    <source>
        <dbReference type="EMBL" id="RUS53053.1"/>
    </source>
</evidence>
<feature type="transmembrane region" description="Helical" evidence="6">
    <location>
        <begin position="66"/>
        <end position="86"/>
    </location>
</feature>
<evidence type="ECO:0000256" key="3">
    <source>
        <dbReference type="ARBA" id="ARBA00022692"/>
    </source>
</evidence>
<dbReference type="PANTHER" id="PTHR43723">
    <property type="entry name" value="COBALT TRANSPORT PROTEIN CBIQ"/>
    <property type="match status" value="1"/>
</dbReference>
<evidence type="ECO:0000256" key="6">
    <source>
        <dbReference type="SAM" id="Phobius"/>
    </source>
</evidence>
<dbReference type="EMBL" id="JTFC01000041">
    <property type="protein sequence ID" value="RUS53053.1"/>
    <property type="molecule type" value="Genomic_DNA"/>
</dbReference>
<protein>
    <recommendedName>
        <fullName evidence="9">Cobalt ABC transporter permease</fullName>
    </recommendedName>
</protein>
<proteinExistence type="predicted"/>
<feature type="transmembrane region" description="Helical" evidence="6">
    <location>
        <begin position="26"/>
        <end position="54"/>
    </location>
</feature>
<keyword evidence="4 6" id="KW-1133">Transmembrane helix</keyword>
<evidence type="ECO:0000313" key="8">
    <source>
        <dbReference type="Proteomes" id="UP000288623"/>
    </source>
</evidence>
<dbReference type="CDD" id="cd16914">
    <property type="entry name" value="EcfT"/>
    <property type="match status" value="1"/>
</dbReference>
<organism evidence="7 8">
    <name type="scientific">Candidatus Kurthia intestinigallinarum</name>
    <dbReference type="NCBI Taxonomy" id="1562256"/>
    <lineage>
        <taxon>Bacteria</taxon>
        <taxon>Bacillati</taxon>
        <taxon>Bacillota</taxon>
        <taxon>Bacilli</taxon>
        <taxon>Bacillales</taxon>
        <taxon>Caryophanaceae</taxon>
        <taxon>Kurthia</taxon>
    </lineage>
</organism>
<dbReference type="GO" id="GO:0006824">
    <property type="term" value="P:cobalt ion transport"/>
    <property type="evidence" value="ECO:0007669"/>
    <property type="project" value="InterPro"/>
</dbReference>
<evidence type="ECO:0000256" key="5">
    <source>
        <dbReference type="ARBA" id="ARBA00023136"/>
    </source>
</evidence>
<dbReference type="RefSeq" id="WP_126991599.1">
    <property type="nucleotide sequence ID" value="NZ_JTFC01000041.1"/>
</dbReference>
<evidence type="ECO:0008006" key="9">
    <source>
        <dbReference type="Google" id="ProtNLM"/>
    </source>
</evidence>
<comment type="caution">
    <text evidence="7">The sequence shown here is derived from an EMBL/GenBank/DDBJ whole genome shotgun (WGS) entry which is preliminary data.</text>
</comment>
<feature type="transmembrane region" description="Helical" evidence="6">
    <location>
        <begin position="98"/>
        <end position="116"/>
    </location>
</feature>
<dbReference type="InterPro" id="IPR003339">
    <property type="entry name" value="ABC/ECF_trnsptr_transmembrane"/>
</dbReference>
<accession>A0A433RQQ8</accession>
<gene>
    <name evidence="7" type="ORF">QI30_15980</name>
</gene>
<dbReference type="NCBIfam" id="TIGR02454">
    <property type="entry name" value="ECF_T_CbiQ"/>
    <property type="match status" value="1"/>
</dbReference>
<keyword evidence="5 6" id="KW-0472">Membrane</keyword>
<dbReference type="PANTHER" id="PTHR43723:SF1">
    <property type="entry name" value="COBALT TRANSPORT PROTEIN CBIQ"/>
    <property type="match status" value="1"/>
</dbReference>
<evidence type="ECO:0000256" key="4">
    <source>
        <dbReference type="ARBA" id="ARBA00022989"/>
    </source>
</evidence>
<keyword evidence="8" id="KW-1185">Reference proteome</keyword>
<comment type="subcellular location">
    <subcellularLocation>
        <location evidence="1">Cell membrane</location>
        <topology evidence="1">Multi-pass membrane protein</topology>
    </subcellularLocation>
</comment>